<protein>
    <submittedName>
        <fullName evidence="2">Uncharacterized protein</fullName>
    </submittedName>
</protein>
<comment type="caution">
    <text evidence="2">The sequence shown here is derived from an EMBL/GenBank/DDBJ whole genome shotgun (WGS) entry which is preliminary data.</text>
</comment>
<evidence type="ECO:0000256" key="1">
    <source>
        <dbReference type="SAM" id="MobiDB-lite"/>
    </source>
</evidence>
<keyword evidence="3" id="KW-1185">Reference proteome</keyword>
<evidence type="ECO:0000313" key="2">
    <source>
        <dbReference type="EMBL" id="KAF4637309.1"/>
    </source>
</evidence>
<reference evidence="2 3" key="1">
    <citation type="submission" date="2020-03" db="EMBL/GenBank/DDBJ databases">
        <title>Draft Genome Sequence of Cudoniella acicularis.</title>
        <authorList>
            <person name="Buettner E."/>
            <person name="Kellner H."/>
        </authorList>
    </citation>
    <scope>NUCLEOTIDE SEQUENCE [LARGE SCALE GENOMIC DNA]</scope>
    <source>
        <strain evidence="2 3">DSM 108380</strain>
    </source>
</reference>
<name>A0A8H4RWJ2_9HELO</name>
<dbReference type="Proteomes" id="UP000566819">
    <property type="component" value="Unassembled WGS sequence"/>
</dbReference>
<feature type="compositionally biased region" description="Polar residues" evidence="1">
    <location>
        <begin position="113"/>
        <end position="128"/>
    </location>
</feature>
<sequence length="552" mass="62562">MDNRSPFRIGETLLPDDLDQQKQIDWQFESLEAFPSPQTIQHMPPYNTYTFGDLPDVFGTSPYHMQTITTEGFPQQISSYRNTEALEYSPYPAILPSWDWMGFDQFRRQYTEDQTSQLAHHPPLQNNGESKKHENIQEIKLPIRASKASSRKAKEDTISDIATVQTRPSRSKRALAAKEGLHAEWNYHERQPKRFRGLPGTLVTVFDAGQKQSEAKRPSRKCYSDECGTGSPCASCNRRTANVDIARQICIRESPFEDLSVTEFYGSSCRTRVIDFSIDVSNADGIRDTITLDGKGAASSPLILNVLHVKASLLNSRTIGNAKIVHQLHSKYREKDQLEFSGRRSFTVLDPELEADLGEFAVQYTEKFTHQYNPCGSSLIFALEYARRNLPFSTLVENAAKLLALHFLLEHGVKITTKRRDIDTRIIGAQIDTLLFRMGTCSALFRTSFPLFIDFEDKFNYDLIGNDVQMLGHARKLQGTSTSTRKPIHSTIEYKKSAKPTGSKNPGLHSVGELTMWRRSTTLAEEGKNKTLVHNTSKRFPRPILQPTLVPH</sequence>
<organism evidence="2 3">
    <name type="scientific">Cudoniella acicularis</name>
    <dbReference type="NCBI Taxonomy" id="354080"/>
    <lineage>
        <taxon>Eukaryota</taxon>
        <taxon>Fungi</taxon>
        <taxon>Dikarya</taxon>
        <taxon>Ascomycota</taxon>
        <taxon>Pezizomycotina</taxon>
        <taxon>Leotiomycetes</taxon>
        <taxon>Helotiales</taxon>
        <taxon>Tricladiaceae</taxon>
        <taxon>Cudoniella</taxon>
    </lineage>
</organism>
<dbReference type="OrthoDB" id="5426982at2759"/>
<dbReference type="EMBL" id="JAAMPI010000027">
    <property type="protein sequence ID" value="KAF4637309.1"/>
    <property type="molecule type" value="Genomic_DNA"/>
</dbReference>
<proteinExistence type="predicted"/>
<gene>
    <name evidence="2" type="ORF">G7Y89_g775</name>
</gene>
<feature type="region of interest" description="Disordered" evidence="1">
    <location>
        <begin position="113"/>
        <end position="133"/>
    </location>
</feature>
<evidence type="ECO:0000313" key="3">
    <source>
        <dbReference type="Proteomes" id="UP000566819"/>
    </source>
</evidence>
<dbReference type="AlphaFoldDB" id="A0A8H4RWJ2"/>
<accession>A0A8H4RWJ2</accession>